<accession>A0AAE0B4H9</accession>
<dbReference type="EMBL" id="JANJYJ010000001">
    <property type="protein sequence ID" value="KAK3229413.1"/>
    <property type="molecule type" value="Genomic_DNA"/>
</dbReference>
<comment type="caution">
    <text evidence="1">The sequence shown here is derived from an EMBL/GenBank/DDBJ whole genome shotgun (WGS) entry which is preliminary data.</text>
</comment>
<organism evidence="1 2">
    <name type="scientific">Dipteronia sinensis</name>
    <dbReference type="NCBI Taxonomy" id="43782"/>
    <lineage>
        <taxon>Eukaryota</taxon>
        <taxon>Viridiplantae</taxon>
        <taxon>Streptophyta</taxon>
        <taxon>Embryophyta</taxon>
        <taxon>Tracheophyta</taxon>
        <taxon>Spermatophyta</taxon>
        <taxon>Magnoliopsida</taxon>
        <taxon>eudicotyledons</taxon>
        <taxon>Gunneridae</taxon>
        <taxon>Pentapetalae</taxon>
        <taxon>rosids</taxon>
        <taxon>malvids</taxon>
        <taxon>Sapindales</taxon>
        <taxon>Sapindaceae</taxon>
        <taxon>Hippocastanoideae</taxon>
        <taxon>Acereae</taxon>
        <taxon>Dipteronia</taxon>
    </lineage>
</organism>
<proteinExistence type="predicted"/>
<dbReference type="AlphaFoldDB" id="A0AAE0B4H9"/>
<name>A0AAE0B4H9_9ROSI</name>
<evidence type="ECO:0000313" key="2">
    <source>
        <dbReference type="Proteomes" id="UP001281410"/>
    </source>
</evidence>
<protein>
    <submittedName>
        <fullName evidence="1">Uncharacterized protein</fullName>
    </submittedName>
</protein>
<dbReference type="Proteomes" id="UP001281410">
    <property type="component" value="Unassembled WGS sequence"/>
</dbReference>
<sequence>MGRKKGTVEFVETASDDFNPSNSFKDPVAKLEMREHIVREKWIDIKMAKISTIASTIVNQGPKNPFF</sequence>
<gene>
    <name evidence="1" type="ORF">Dsin_001294</name>
</gene>
<reference evidence="1" key="1">
    <citation type="journal article" date="2023" name="Plant J.">
        <title>Genome sequences and population genomics provide insights into the demographic history, inbreeding, and mutation load of two 'living fossil' tree species of Dipteronia.</title>
        <authorList>
            <person name="Feng Y."/>
            <person name="Comes H.P."/>
            <person name="Chen J."/>
            <person name="Zhu S."/>
            <person name="Lu R."/>
            <person name="Zhang X."/>
            <person name="Li P."/>
            <person name="Qiu J."/>
            <person name="Olsen K.M."/>
            <person name="Qiu Y."/>
        </authorList>
    </citation>
    <scope>NUCLEOTIDE SEQUENCE</scope>
    <source>
        <strain evidence="1">NBL</strain>
    </source>
</reference>
<keyword evidence="2" id="KW-1185">Reference proteome</keyword>
<evidence type="ECO:0000313" key="1">
    <source>
        <dbReference type="EMBL" id="KAK3229413.1"/>
    </source>
</evidence>